<dbReference type="InterPro" id="IPR035996">
    <property type="entry name" value="4pyrrol_Methylase_sf"/>
</dbReference>
<keyword evidence="3" id="KW-0489">Methyltransferase</keyword>
<evidence type="ECO:0000256" key="5">
    <source>
        <dbReference type="ARBA" id="ARBA00022691"/>
    </source>
</evidence>
<dbReference type="Gene3D" id="3.40.1010.10">
    <property type="entry name" value="Cobalt-precorrin-4 Transmethylase, Domain 1"/>
    <property type="match status" value="1"/>
</dbReference>
<keyword evidence="1" id="KW-0963">Cytoplasm</keyword>
<dbReference type="FunFam" id="3.40.1010.10:FF:000007">
    <property type="entry name" value="Ribosomal RNA small subunit methyltransferase I"/>
    <property type="match status" value="1"/>
</dbReference>
<dbReference type="AlphaFoldDB" id="A0A5B8MDI2"/>
<organism evidence="7 8">
    <name type="scientific">Chloropicon primus</name>
    <dbReference type="NCBI Taxonomy" id="1764295"/>
    <lineage>
        <taxon>Eukaryota</taxon>
        <taxon>Viridiplantae</taxon>
        <taxon>Chlorophyta</taxon>
        <taxon>Chloropicophyceae</taxon>
        <taxon>Chloropicales</taxon>
        <taxon>Chloropicaceae</taxon>
        <taxon>Chloropicon</taxon>
    </lineage>
</organism>
<dbReference type="PANTHER" id="PTHR46111">
    <property type="entry name" value="RIBOSOMAL RNA SMALL SUBUNIT METHYLTRANSFERASE I"/>
    <property type="match status" value="1"/>
</dbReference>
<evidence type="ECO:0000256" key="4">
    <source>
        <dbReference type="ARBA" id="ARBA00022679"/>
    </source>
</evidence>
<evidence type="ECO:0000313" key="7">
    <source>
        <dbReference type="EMBL" id="QDZ18469.1"/>
    </source>
</evidence>
<name>A0A5B8MDI2_9CHLO</name>
<protein>
    <recommendedName>
        <fullName evidence="6">Tetrapyrrole methylase domain-containing protein</fullName>
    </recommendedName>
</protein>
<dbReference type="GO" id="GO:0008168">
    <property type="term" value="F:methyltransferase activity"/>
    <property type="evidence" value="ECO:0007669"/>
    <property type="project" value="UniProtKB-KW"/>
</dbReference>
<dbReference type="GO" id="GO:0006364">
    <property type="term" value="P:rRNA processing"/>
    <property type="evidence" value="ECO:0007669"/>
    <property type="project" value="UniProtKB-KW"/>
</dbReference>
<feature type="domain" description="Tetrapyrrole methylase" evidence="6">
    <location>
        <begin position="87"/>
        <end position="302"/>
    </location>
</feature>
<dbReference type="GO" id="GO:0032259">
    <property type="term" value="P:methylation"/>
    <property type="evidence" value="ECO:0007669"/>
    <property type="project" value="UniProtKB-KW"/>
</dbReference>
<dbReference type="InterPro" id="IPR014776">
    <property type="entry name" value="4pyrrole_Mease_sub2"/>
</dbReference>
<dbReference type="InterPro" id="IPR008189">
    <property type="entry name" value="rRNA_ssu_MeTfrase_I"/>
</dbReference>
<dbReference type="PANTHER" id="PTHR46111:SF1">
    <property type="entry name" value="RIBOSOMAL RNA SMALL SUBUNIT METHYLTRANSFERASE I"/>
    <property type="match status" value="1"/>
</dbReference>
<evidence type="ECO:0000256" key="3">
    <source>
        <dbReference type="ARBA" id="ARBA00022603"/>
    </source>
</evidence>
<dbReference type="SUPFAM" id="SSF53790">
    <property type="entry name" value="Tetrapyrrole methylase"/>
    <property type="match status" value="1"/>
</dbReference>
<keyword evidence="8" id="KW-1185">Reference proteome</keyword>
<keyword evidence="5" id="KW-0949">S-adenosyl-L-methionine</keyword>
<evidence type="ECO:0000256" key="2">
    <source>
        <dbReference type="ARBA" id="ARBA00022552"/>
    </source>
</evidence>
<evidence type="ECO:0000256" key="1">
    <source>
        <dbReference type="ARBA" id="ARBA00022490"/>
    </source>
</evidence>
<accession>A0A5B8MDI2</accession>
<dbReference type="OrthoDB" id="289942at2759"/>
<dbReference type="STRING" id="1764295.A0A5B8MDI2"/>
<dbReference type="InterPro" id="IPR000878">
    <property type="entry name" value="4pyrrol_Mease"/>
</dbReference>
<evidence type="ECO:0000259" key="6">
    <source>
        <dbReference type="Pfam" id="PF00590"/>
    </source>
</evidence>
<dbReference type="EMBL" id="CP031034">
    <property type="protein sequence ID" value="QDZ18469.1"/>
    <property type="molecule type" value="Genomic_DNA"/>
</dbReference>
<gene>
    <name evidence="7" type="ORF">A3770_01p09870</name>
</gene>
<evidence type="ECO:0000313" key="8">
    <source>
        <dbReference type="Proteomes" id="UP000316726"/>
    </source>
</evidence>
<proteinExistence type="inferred from homology"/>
<dbReference type="Proteomes" id="UP000316726">
    <property type="component" value="Chromosome 1"/>
</dbReference>
<sequence length="390" mass="42021">MALVRRVFGLGRVGKGKCANAGRGAGGDWGFVVTRRLAESVWGRAPRADCQQMSRARDAPRQSHALGTAATRVGHGRRGGEDLAGGLYVVATPIGNLSDMSNRALEVLKGADEVFCEDTRRTIKLLSAFGVRGKQLSSYHEHNKKSTKHRVALESLRRNPMRVVALVCDAGTPSVSDPGSELVQEARRLGIRVHCIPGPCAFAAALSACGITAARKDGQGSHAAQLDVHFVGFLPEKPKLLKRKLVAMSSIPAVHVAYVAPHDLVRQLRAMKEAFLGTTEIVLARELTKLYEEFWSGSIEEAIHEFTVNREPKGEFTILVQNQGGGAADAGDAQGETSSPPRYSKVLESLMRAGMSSSEAAKALVEISQLPLKKKEVYNEALAIKKRGQV</sequence>
<dbReference type="Pfam" id="PF00590">
    <property type="entry name" value="TP_methylase"/>
    <property type="match status" value="1"/>
</dbReference>
<dbReference type="CDD" id="cd11648">
    <property type="entry name" value="RsmI"/>
    <property type="match status" value="1"/>
</dbReference>
<keyword evidence="2" id="KW-0698">rRNA processing</keyword>
<dbReference type="NCBIfam" id="TIGR00096">
    <property type="entry name" value="16S rRNA (cytidine(1402)-2'-O)-methyltransferase"/>
    <property type="match status" value="1"/>
</dbReference>
<dbReference type="HAMAP" id="MF_01877">
    <property type="entry name" value="16SrRNA_methyltr_I"/>
    <property type="match status" value="1"/>
</dbReference>
<keyword evidence="4" id="KW-0808">Transferase</keyword>
<dbReference type="Gene3D" id="3.30.950.10">
    <property type="entry name" value="Methyltransferase, Cobalt-precorrin-4 Transmethylase, Domain 2"/>
    <property type="match status" value="1"/>
</dbReference>
<dbReference type="InterPro" id="IPR014777">
    <property type="entry name" value="4pyrrole_Mease_sub1"/>
</dbReference>
<reference evidence="7 8" key="1">
    <citation type="submission" date="2018-07" db="EMBL/GenBank/DDBJ databases">
        <title>The complete nuclear genome of the prasinophyte Chloropicon primus (CCMP1205).</title>
        <authorList>
            <person name="Pombert J.-F."/>
            <person name="Otis C."/>
            <person name="Turmel M."/>
            <person name="Lemieux C."/>
        </authorList>
    </citation>
    <scope>NUCLEOTIDE SEQUENCE [LARGE SCALE GENOMIC DNA]</scope>
    <source>
        <strain evidence="7 8">CCMP1205</strain>
    </source>
</reference>